<dbReference type="SMART" id="SM00710">
    <property type="entry name" value="PbH1"/>
    <property type="match status" value="4"/>
</dbReference>
<sequence>MEIVQQKRDPDAVSPIASGCINISDYTRPGDSDSAHGIRQAVLEAKRLGIQRLQFEAGRYYLKSHINHATDGIVHDAGSKNIERQKECHILISHIPSLTLCGTVDQAGQPSTTLVGWNDQENDDFLPSILWCENSPELTVENLAFTREPAFSSAGLVIDQSAENVIVEVLPDCPIWDGMGAYCVNRFNPDGDCLNGESITYGQGAGTNWKSIGNNRLQISNTRMSAMVNCGELLSWHQGAKTDFQIYIGHCDNLRLQNLRTYNSNGFCLLTESCRNITAKSVHFSPDGNRLFTGPRDAWKIFKCGGQINVDDLHVRGVRMDGQNMHSNWLHLHQIINPNEAVFFCKYTYSPISAGSLIEFYDKLTHETRIVDSASLESPVEIGHRGHLYRIRFTSPLPAFAGENALCSVRCWEADQYTCVNSDFINVAGAGHLSRYDHLNLRNNRYRNTMNPGILLGAEMPTHAEGGHATNIHITQCEFDNCGFFPRYGTGGCIGVHSSGFDLPLNHDIEITENTFRNSEVGIHLMTARDVRIWNNRYDNIKERTRIDASTTQSISFEDT</sequence>
<dbReference type="InterPro" id="IPR011050">
    <property type="entry name" value="Pectin_lyase_fold/virulence"/>
</dbReference>
<proteinExistence type="predicted"/>
<dbReference type="Proteomes" id="UP001304300">
    <property type="component" value="Chromosome"/>
</dbReference>
<protein>
    <submittedName>
        <fullName evidence="1">Right-handed parallel beta-helix repeat-containing protein</fullName>
    </submittedName>
</protein>
<dbReference type="Gene3D" id="2.160.20.10">
    <property type="entry name" value="Single-stranded right-handed beta-helix, Pectin lyase-like"/>
    <property type="match status" value="2"/>
</dbReference>
<dbReference type="InterPro" id="IPR012334">
    <property type="entry name" value="Pectin_lyas_fold"/>
</dbReference>
<evidence type="ECO:0000313" key="1">
    <source>
        <dbReference type="EMBL" id="WOO43703.1"/>
    </source>
</evidence>
<dbReference type="AlphaFoldDB" id="A0AAQ3QTH9"/>
<reference evidence="1 2" key="1">
    <citation type="submission" date="2023-10" db="EMBL/GenBank/DDBJ databases">
        <title>Rubellicoccus peritrichatus gen. nov., sp. nov., isolated from an algae of coral reef tank.</title>
        <authorList>
            <person name="Luo J."/>
        </authorList>
    </citation>
    <scope>NUCLEOTIDE SEQUENCE [LARGE SCALE GENOMIC DNA]</scope>
    <source>
        <strain evidence="1 2">CR14</strain>
    </source>
</reference>
<dbReference type="EMBL" id="CP136920">
    <property type="protein sequence ID" value="WOO43703.1"/>
    <property type="molecule type" value="Genomic_DNA"/>
</dbReference>
<dbReference type="InterPro" id="IPR006626">
    <property type="entry name" value="PbH1"/>
</dbReference>
<name>A0AAQ3QTH9_9BACT</name>
<keyword evidence="2" id="KW-1185">Reference proteome</keyword>
<dbReference type="SUPFAM" id="SSF51126">
    <property type="entry name" value="Pectin lyase-like"/>
    <property type="match status" value="1"/>
</dbReference>
<gene>
    <name evidence="1" type="ORF">RZN69_11445</name>
</gene>
<accession>A0AAQ3QTH9</accession>
<organism evidence="1 2">
    <name type="scientific">Rubellicoccus peritrichatus</name>
    <dbReference type="NCBI Taxonomy" id="3080537"/>
    <lineage>
        <taxon>Bacteria</taxon>
        <taxon>Pseudomonadati</taxon>
        <taxon>Verrucomicrobiota</taxon>
        <taxon>Opitutia</taxon>
        <taxon>Puniceicoccales</taxon>
        <taxon>Cerasicoccaceae</taxon>
        <taxon>Rubellicoccus</taxon>
    </lineage>
</organism>
<dbReference type="KEGG" id="puo:RZN69_11445"/>
<evidence type="ECO:0000313" key="2">
    <source>
        <dbReference type="Proteomes" id="UP001304300"/>
    </source>
</evidence>
<dbReference type="RefSeq" id="WP_317836300.1">
    <property type="nucleotide sequence ID" value="NZ_CP136920.1"/>
</dbReference>